<gene>
    <name evidence="6" type="ORF">CHILSU_LOCUS222</name>
</gene>
<name>A0ABN8AP95_CHISP</name>
<proteinExistence type="predicted"/>
<dbReference type="SUPFAM" id="SSF53098">
    <property type="entry name" value="Ribonuclease H-like"/>
    <property type="match status" value="1"/>
</dbReference>
<keyword evidence="2" id="KW-0479">Metal-binding</keyword>
<reference evidence="6" key="1">
    <citation type="submission" date="2021-12" db="EMBL/GenBank/DDBJ databases">
        <authorList>
            <person name="King R."/>
        </authorList>
    </citation>
    <scope>NUCLEOTIDE SEQUENCE</scope>
</reference>
<keyword evidence="3" id="KW-0863">Zinc-finger</keyword>
<dbReference type="InterPro" id="IPR052035">
    <property type="entry name" value="ZnF_BED_domain_contain"/>
</dbReference>
<protein>
    <recommendedName>
        <fullName evidence="8">DUF659 domain-containing protein</fullName>
    </recommendedName>
</protein>
<evidence type="ECO:0008006" key="8">
    <source>
        <dbReference type="Google" id="ProtNLM"/>
    </source>
</evidence>
<evidence type="ECO:0000256" key="3">
    <source>
        <dbReference type="ARBA" id="ARBA00022771"/>
    </source>
</evidence>
<keyword evidence="4" id="KW-0862">Zinc</keyword>
<keyword evidence="7" id="KW-1185">Reference proteome</keyword>
<accession>A0ABN8AP95</accession>
<evidence type="ECO:0000256" key="2">
    <source>
        <dbReference type="ARBA" id="ARBA00022723"/>
    </source>
</evidence>
<comment type="subcellular location">
    <subcellularLocation>
        <location evidence="1">Nucleus</location>
    </subcellularLocation>
</comment>
<dbReference type="InterPro" id="IPR012337">
    <property type="entry name" value="RNaseH-like_sf"/>
</dbReference>
<evidence type="ECO:0000313" key="6">
    <source>
        <dbReference type="EMBL" id="CAH0397159.1"/>
    </source>
</evidence>
<keyword evidence="5" id="KW-0539">Nucleus</keyword>
<dbReference type="EMBL" id="OU963894">
    <property type="protein sequence ID" value="CAH0397159.1"/>
    <property type="molecule type" value="Genomic_DNA"/>
</dbReference>
<evidence type="ECO:0000256" key="4">
    <source>
        <dbReference type="ARBA" id="ARBA00022833"/>
    </source>
</evidence>
<evidence type="ECO:0000256" key="1">
    <source>
        <dbReference type="ARBA" id="ARBA00004123"/>
    </source>
</evidence>
<evidence type="ECO:0000256" key="5">
    <source>
        <dbReference type="ARBA" id="ARBA00023242"/>
    </source>
</evidence>
<dbReference type="PANTHER" id="PTHR46481:SF10">
    <property type="entry name" value="ZINC FINGER BED DOMAIN-CONTAINING PROTEIN 39"/>
    <property type="match status" value="1"/>
</dbReference>
<evidence type="ECO:0000313" key="7">
    <source>
        <dbReference type="Proteomes" id="UP001153292"/>
    </source>
</evidence>
<dbReference type="Proteomes" id="UP001153292">
    <property type="component" value="Chromosome 1"/>
</dbReference>
<dbReference type="PANTHER" id="PTHR46481">
    <property type="entry name" value="ZINC FINGER BED DOMAIN-CONTAINING PROTEIN 4"/>
    <property type="match status" value="1"/>
</dbReference>
<sequence>MKDSANLRFIPGYEPPSRKTISSSLIPALYVQKRNECISMVQNEAESVCITTDCWTSSLNESFIAVTAHYITKYFDSRSILLECRSFPGNHTSHNLAEELRVITKEWNLSNKILFAVSDNASNICNAIQIELK</sequence>
<organism evidence="6 7">
    <name type="scientific">Chilo suppressalis</name>
    <name type="common">Asiatic rice borer moth</name>
    <dbReference type="NCBI Taxonomy" id="168631"/>
    <lineage>
        <taxon>Eukaryota</taxon>
        <taxon>Metazoa</taxon>
        <taxon>Ecdysozoa</taxon>
        <taxon>Arthropoda</taxon>
        <taxon>Hexapoda</taxon>
        <taxon>Insecta</taxon>
        <taxon>Pterygota</taxon>
        <taxon>Neoptera</taxon>
        <taxon>Endopterygota</taxon>
        <taxon>Lepidoptera</taxon>
        <taxon>Glossata</taxon>
        <taxon>Ditrysia</taxon>
        <taxon>Pyraloidea</taxon>
        <taxon>Crambidae</taxon>
        <taxon>Crambinae</taxon>
        <taxon>Chilo</taxon>
    </lineage>
</organism>